<reference evidence="1 2" key="1">
    <citation type="submission" date="2023-08" db="EMBL/GenBank/DDBJ databases">
        <authorList>
            <person name="Joshi A."/>
            <person name="Thite S."/>
        </authorList>
    </citation>
    <scope>NUCLEOTIDE SEQUENCE [LARGE SCALE GENOMIC DNA]</scope>
    <source>
        <strain evidence="1 2">AC40</strain>
    </source>
</reference>
<proteinExistence type="predicted"/>
<evidence type="ECO:0000313" key="1">
    <source>
        <dbReference type="EMBL" id="MDP4535675.1"/>
    </source>
</evidence>
<protein>
    <recommendedName>
        <fullName evidence="3">CBM11 domain-containing protein</fullName>
    </recommendedName>
</protein>
<organism evidence="1 2">
    <name type="scientific">Alkalimonas collagenimarina</name>
    <dbReference type="NCBI Taxonomy" id="400390"/>
    <lineage>
        <taxon>Bacteria</taxon>
        <taxon>Pseudomonadati</taxon>
        <taxon>Pseudomonadota</taxon>
        <taxon>Gammaproteobacteria</taxon>
        <taxon>Alkalimonas</taxon>
    </lineage>
</organism>
<dbReference type="EMBL" id="JAUZVZ010000006">
    <property type="protein sequence ID" value="MDP4535675.1"/>
    <property type="molecule type" value="Genomic_DNA"/>
</dbReference>
<comment type="caution">
    <text evidence="1">The sequence shown here is derived from an EMBL/GenBank/DDBJ whole genome shotgun (WGS) entry which is preliminary data.</text>
</comment>
<dbReference type="PROSITE" id="PS51257">
    <property type="entry name" value="PROKAR_LIPOPROTEIN"/>
    <property type="match status" value="1"/>
</dbReference>
<keyword evidence="2" id="KW-1185">Reference proteome</keyword>
<evidence type="ECO:0008006" key="3">
    <source>
        <dbReference type="Google" id="ProtNLM"/>
    </source>
</evidence>
<dbReference type="Proteomes" id="UP001231616">
    <property type="component" value="Unassembled WGS sequence"/>
</dbReference>
<evidence type="ECO:0000313" key="2">
    <source>
        <dbReference type="Proteomes" id="UP001231616"/>
    </source>
</evidence>
<gene>
    <name evidence="1" type="ORF">Q3O60_05710</name>
</gene>
<name>A0ABT9GYA5_9GAMM</name>
<sequence length="189" mass="21046">MSKYLIISAMALLAVACSPQELPQTGDLDAANWRYATDPHGSTATYEGELVQHGIARIEFQRVARVDAQNNSWVELIYDLPEGRLQDEPQIELSYQSSTDLVIKLSQREYGELGDQSYAHYQAVVSATDDWQQVRLSRADFQRPDWTPATSTDQGIVPAHVNAIYLVPDLTDDKGGAARLSVRSVRLLP</sequence>
<dbReference type="RefSeq" id="WP_305892939.1">
    <property type="nucleotide sequence ID" value="NZ_JAUZVZ010000006.1"/>
</dbReference>
<accession>A0ABT9GYA5</accession>